<accession>A0A9K3DB67</accession>
<dbReference type="Proteomes" id="UP000265618">
    <property type="component" value="Unassembled WGS sequence"/>
</dbReference>
<keyword evidence="2" id="KW-1185">Reference proteome</keyword>
<feature type="non-terminal residue" evidence="1">
    <location>
        <position position="1"/>
    </location>
</feature>
<evidence type="ECO:0000313" key="1">
    <source>
        <dbReference type="EMBL" id="GIQ91922.1"/>
    </source>
</evidence>
<comment type="caution">
    <text evidence="1">The sequence shown here is derived from an EMBL/GenBank/DDBJ whole genome shotgun (WGS) entry which is preliminary data.</text>
</comment>
<name>A0A9K3DB67_9EUKA</name>
<reference evidence="1 2" key="1">
    <citation type="journal article" date="2018" name="PLoS ONE">
        <title>The draft genome of Kipferlia bialata reveals reductive genome evolution in fornicate parasites.</title>
        <authorList>
            <person name="Tanifuji G."/>
            <person name="Takabayashi S."/>
            <person name="Kume K."/>
            <person name="Takagi M."/>
            <person name="Nakayama T."/>
            <person name="Kamikawa R."/>
            <person name="Inagaki Y."/>
            <person name="Hashimoto T."/>
        </authorList>
    </citation>
    <scope>NUCLEOTIDE SEQUENCE [LARGE SCALE GENOMIC DNA]</scope>
    <source>
        <strain evidence="1">NY0173</strain>
    </source>
</reference>
<dbReference type="AlphaFoldDB" id="A0A9K3DB67"/>
<dbReference type="EMBL" id="BDIP01008593">
    <property type="protein sequence ID" value="GIQ91922.1"/>
    <property type="molecule type" value="Genomic_DNA"/>
</dbReference>
<proteinExistence type="predicted"/>
<gene>
    <name evidence="1" type="ORF">KIPB_015396</name>
</gene>
<protein>
    <submittedName>
        <fullName evidence="1">Uncharacterized protein</fullName>
    </submittedName>
</protein>
<sequence>MNTYPQAEGEDPIGELPFKMAPDSRFGLPCLGLDVDEMT</sequence>
<evidence type="ECO:0000313" key="2">
    <source>
        <dbReference type="Proteomes" id="UP000265618"/>
    </source>
</evidence>
<organism evidence="1 2">
    <name type="scientific">Kipferlia bialata</name>
    <dbReference type="NCBI Taxonomy" id="797122"/>
    <lineage>
        <taxon>Eukaryota</taxon>
        <taxon>Metamonada</taxon>
        <taxon>Carpediemonas-like organisms</taxon>
        <taxon>Kipferlia</taxon>
    </lineage>
</organism>